<evidence type="ECO:0000313" key="8">
    <source>
        <dbReference type="Proteomes" id="UP000218387"/>
    </source>
</evidence>
<dbReference type="AlphaFoldDB" id="A0A4P9C501"/>
<evidence type="ECO:0000313" key="7">
    <source>
        <dbReference type="EMBL" id="QCT70437.1"/>
    </source>
</evidence>
<name>A0A4P9C501_EUBML</name>
<dbReference type="KEGG" id="emt:CPZ25_003580"/>
<keyword evidence="3 5" id="KW-1133">Transmembrane helix</keyword>
<accession>A0A4P9C501</accession>
<evidence type="ECO:0000256" key="1">
    <source>
        <dbReference type="ARBA" id="ARBA00004141"/>
    </source>
</evidence>
<keyword evidence="8" id="KW-1185">Reference proteome</keyword>
<feature type="transmembrane region" description="Helical" evidence="5">
    <location>
        <begin position="340"/>
        <end position="360"/>
    </location>
</feature>
<keyword evidence="2 5" id="KW-0812">Transmembrane</keyword>
<feature type="domain" description="Integral membrane bound transporter" evidence="6">
    <location>
        <begin position="359"/>
        <end position="480"/>
    </location>
</feature>
<feature type="transmembrane region" description="Helical" evidence="5">
    <location>
        <begin position="70"/>
        <end position="100"/>
    </location>
</feature>
<feature type="transmembrane region" description="Helical" evidence="5">
    <location>
        <begin position="395"/>
        <end position="416"/>
    </location>
</feature>
<feature type="transmembrane region" description="Helical" evidence="5">
    <location>
        <begin position="21"/>
        <end position="50"/>
    </location>
</feature>
<protein>
    <submittedName>
        <fullName evidence="7">FUSC family protein</fullName>
    </submittedName>
</protein>
<dbReference type="Pfam" id="PF13515">
    <property type="entry name" value="FUSC_2"/>
    <property type="match status" value="1"/>
</dbReference>
<sequence length="616" mass="69472">MISILKAIKNFFKALPKTLPAIVFGLFLMGTVTLLFGRNNAVIALVFLLYTQTMVKNRLSVVNMLLDSIWLVGYAILGTLVSMHFVTLITIGFFLIFFLIYADANEFLKTNYYIPGMAFILVQISPGTLADLPIRILALLYCLAICITMSLILQKHPSKPAFNPIVKEALNCAGAGFKMLGQKRKSKDEAVDKKLDALSLELSSDIYPAVFRQMGLMNGSQKYTYGLMLCLEQLGQVLQSIGTSEKALSAIDETQFSVLGARLEAAEEPKALSADLQAFLKKPSLTHSRLNQELLLILESLRERLLDDCHSSDLNTSIKQGLRYKSLTLRRRFSLDFFQMRFALQTAVIVTVCTVTAQFIPHWFSIPLNEWHGYWIPLMGYLSSSIYIRDTLKKAAYKVIGTILGMIFFVLVTQYIPASIRLLLTVAVGLVFMLTIKSSIVSTIISTQMTAVMFLPELGVMDLVLFRVFCVIGGVSIAVLGGIFIFRTRKQDVFRYELTSLFKSDLFILYNLWNLAEKRETGPLLYENLLNLHLVSKQLESLAEEQKLIPNEAFEKIMDRNRHFLAVAVHLSMYLSLKGVSPEQWQHIKTEIHKVGEMLKKDFEISKNVPEEASQT</sequence>
<evidence type="ECO:0000259" key="6">
    <source>
        <dbReference type="Pfam" id="PF13515"/>
    </source>
</evidence>
<dbReference type="Proteomes" id="UP000218387">
    <property type="component" value="Chromosome"/>
</dbReference>
<feature type="transmembrane region" description="Helical" evidence="5">
    <location>
        <begin position="464"/>
        <end position="486"/>
    </location>
</feature>
<feature type="transmembrane region" description="Helical" evidence="5">
    <location>
        <begin position="112"/>
        <end position="130"/>
    </location>
</feature>
<feature type="transmembrane region" description="Helical" evidence="5">
    <location>
        <begin position="422"/>
        <end position="444"/>
    </location>
</feature>
<evidence type="ECO:0000256" key="4">
    <source>
        <dbReference type="ARBA" id="ARBA00023136"/>
    </source>
</evidence>
<gene>
    <name evidence="7" type="ORF">CPZ25_003580</name>
</gene>
<dbReference type="GO" id="GO:0016020">
    <property type="term" value="C:membrane"/>
    <property type="evidence" value="ECO:0007669"/>
    <property type="project" value="UniProtKB-SubCell"/>
</dbReference>
<keyword evidence="4 5" id="KW-0472">Membrane</keyword>
<dbReference type="InterPro" id="IPR049453">
    <property type="entry name" value="Memb_transporter_dom"/>
</dbReference>
<evidence type="ECO:0000256" key="3">
    <source>
        <dbReference type="ARBA" id="ARBA00022989"/>
    </source>
</evidence>
<feature type="transmembrane region" description="Helical" evidence="5">
    <location>
        <begin position="372"/>
        <end position="388"/>
    </location>
</feature>
<evidence type="ECO:0000256" key="2">
    <source>
        <dbReference type="ARBA" id="ARBA00022692"/>
    </source>
</evidence>
<organism evidence="7 8">
    <name type="scientific">Eubacterium maltosivorans</name>
    <dbReference type="NCBI Taxonomy" id="2041044"/>
    <lineage>
        <taxon>Bacteria</taxon>
        <taxon>Bacillati</taxon>
        <taxon>Bacillota</taxon>
        <taxon>Clostridia</taxon>
        <taxon>Eubacteriales</taxon>
        <taxon>Eubacteriaceae</taxon>
        <taxon>Eubacterium</taxon>
    </lineage>
</organism>
<feature type="transmembrane region" description="Helical" evidence="5">
    <location>
        <begin position="136"/>
        <end position="153"/>
    </location>
</feature>
<dbReference type="EMBL" id="CP029487">
    <property type="protein sequence ID" value="QCT70437.1"/>
    <property type="molecule type" value="Genomic_DNA"/>
</dbReference>
<comment type="subcellular location">
    <subcellularLocation>
        <location evidence="1">Membrane</location>
        <topology evidence="1">Multi-pass membrane protein</topology>
    </subcellularLocation>
</comment>
<evidence type="ECO:0000256" key="5">
    <source>
        <dbReference type="SAM" id="Phobius"/>
    </source>
</evidence>
<reference evidence="7 8" key="1">
    <citation type="submission" date="2018-05" db="EMBL/GenBank/DDBJ databases">
        <title>Genome comparison of Eubacterium sp.</title>
        <authorList>
            <person name="Feng Y."/>
            <person name="Sanchez-Andrea I."/>
            <person name="Stams A.J.M."/>
            <person name="De Vos W.M."/>
        </authorList>
    </citation>
    <scope>NUCLEOTIDE SEQUENCE [LARGE SCALE GENOMIC DNA]</scope>
    <source>
        <strain evidence="7 8">YI</strain>
    </source>
</reference>
<proteinExistence type="predicted"/>